<dbReference type="PROSITE" id="PS51257">
    <property type="entry name" value="PROKAR_LIPOPROTEIN"/>
    <property type="match status" value="1"/>
</dbReference>
<evidence type="ECO:0000256" key="1">
    <source>
        <dbReference type="SAM" id="SignalP"/>
    </source>
</evidence>
<comment type="caution">
    <text evidence="6">The sequence shown here is derived from an EMBL/GenBank/DDBJ whole genome shotgun (WGS) entry which is preliminary data.</text>
</comment>
<dbReference type="InterPro" id="IPR049358">
    <property type="entry name" value="T6SS_TssR-like_C"/>
</dbReference>
<keyword evidence="1" id="KW-0732">Signal</keyword>
<dbReference type="InterPro" id="IPR040530">
    <property type="entry name" value="T6SS_TssR-like_N"/>
</dbReference>
<evidence type="ECO:0000259" key="4">
    <source>
        <dbReference type="Pfam" id="PF20781"/>
    </source>
</evidence>
<dbReference type="EMBL" id="JGDB01000106">
    <property type="protein sequence ID" value="EXY90877.1"/>
    <property type="molecule type" value="Genomic_DNA"/>
</dbReference>
<dbReference type="InterPro" id="IPR049359">
    <property type="entry name" value="T6SS_TssR-like_dom_2"/>
</dbReference>
<evidence type="ECO:0000259" key="3">
    <source>
        <dbReference type="Pfam" id="PF20780"/>
    </source>
</evidence>
<dbReference type="Pfam" id="PF17643">
    <property type="entry name" value="TssR"/>
    <property type="match status" value="1"/>
</dbReference>
<dbReference type="Proteomes" id="UP000020773">
    <property type="component" value="Unassembled WGS sequence"/>
</dbReference>
<feature type="domain" description="Type VI secretion system TssR-like second" evidence="3">
    <location>
        <begin position="143"/>
        <end position="227"/>
    </location>
</feature>
<dbReference type="Pfam" id="PF20782">
    <property type="entry name" value="TssR_VWA"/>
    <property type="match status" value="1"/>
</dbReference>
<evidence type="ECO:0000313" key="7">
    <source>
        <dbReference type="Proteomes" id="UP000020773"/>
    </source>
</evidence>
<organism evidence="6 7">
    <name type="scientific">Bacteroides fragilis str. 3998T(B)3</name>
    <dbReference type="NCBI Taxonomy" id="1339316"/>
    <lineage>
        <taxon>Bacteria</taxon>
        <taxon>Pseudomonadati</taxon>
        <taxon>Bacteroidota</taxon>
        <taxon>Bacteroidia</taxon>
        <taxon>Bacteroidales</taxon>
        <taxon>Bacteroidaceae</taxon>
        <taxon>Bacteroides</taxon>
    </lineage>
</organism>
<dbReference type="Pfam" id="PF20780">
    <property type="entry name" value="TssR_M"/>
    <property type="match status" value="1"/>
</dbReference>
<sequence>MRKLFVLLISIVVLSACAPVHRFTQLRKLPREYSENYSIEGIKAPRSAAHRKPWIVYSDRVENAAYVNPGGRVKSAEVGLLDTFLVIKTKGDYLRLIKYNPTNIKHNRMTQRKKAEYVGWMHRSRLILSPSSITDVQSGLHDKLLTAITDTTAIMQSATYFTTADSLKVFGDPELQNQTGVVGIHAIIYALKYSVDRRSVLVSKTPSLSADKIGEQVIGWIPAVMLQEIGHQVFTGTAFSGVPALQKTLKYAPMIYPYHTDSTCSFISGTLEPVIDKKDNHVFNINGKRISYTRGNQIKQELKRINILFAMEQSSRLPEQYPMLLNAIQNLGPFFAGSGESFSYQFGAAVATHRGMETIPLTADYETLIDRLVKMASHVADTENTPLPAWKAMRSALELIGNTPEAVNLIISVGETGEQQENAPSSIVKTLNEKNCRLLGWQLYASNDDKYNNYVLQLSNMIEHYAEYRTKNKRNMILYADQFCRSNLLWEAGPNFLMLDYPYASMTQGGFLFPEKGETLRMELFAGAVDSIVTQIKADHQLLSESIDRAFATVGNGKDRLDSLLIATYHLPQGVKPDKEFKKIFGDVAPVWYRKTGRITVPDSLMRYYLLLSDPELKQTIERLETLCAIEVDVKDMNKPKKGKVKQLCRYLRERVRPDKVETLGASPANPESKADTVYVSTGKIRRHLYRFYMSELRNCRICKNKRKEIRRYSLSYAHSQIFGVPANSPVLDDITVKDLKKKKQLTDKELDGLIQYFKERKENMAKKYGEEKITMEGQSYYYIASELLP</sequence>
<evidence type="ECO:0000313" key="6">
    <source>
        <dbReference type="EMBL" id="EXY90877.1"/>
    </source>
</evidence>
<feature type="chain" id="PRO_5001477463" description="Type VI secretion system protein TssR" evidence="1">
    <location>
        <begin position="19"/>
        <end position="790"/>
    </location>
</feature>
<accession>A0A015U7M2</accession>
<feature type="domain" description="Type VI secretion system TssR-like C-terminal" evidence="4">
    <location>
        <begin position="606"/>
        <end position="790"/>
    </location>
</feature>
<evidence type="ECO:0008006" key="8">
    <source>
        <dbReference type="Google" id="ProtNLM"/>
    </source>
</evidence>
<evidence type="ECO:0000259" key="2">
    <source>
        <dbReference type="Pfam" id="PF17643"/>
    </source>
</evidence>
<dbReference type="InterPro" id="IPR049360">
    <property type="entry name" value="T6SS_TssR-like_VWA"/>
</dbReference>
<protein>
    <recommendedName>
        <fullName evidence="8">Type VI secretion system protein TssR</fullName>
    </recommendedName>
</protein>
<feature type="signal peptide" evidence="1">
    <location>
        <begin position="1"/>
        <end position="18"/>
    </location>
</feature>
<name>A0A015U7M2_BACFG</name>
<feature type="domain" description="Type VI secretion system TssR-like VWA" evidence="5">
    <location>
        <begin position="267"/>
        <end position="552"/>
    </location>
</feature>
<dbReference type="Pfam" id="PF20781">
    <property type="entry name" value="TssR_C"/>
    <property type="match status" value="1"/>
</dbReference>
<evidence type="ECO:0000259" key="5">
    <source>
        <dbReference type="Pfam" id="PF20782"/>
    </source>
</evidence>
<feature type="domain" description="Type VI secretion system TssR-like N-terminal barrel" evidence="2">
    <location>
        <begin position="28"/>
        <end position="128"/>
    </location>
</feature>
<reference evidence="6 7" key="1">
    <citation type="submission" date="2014-02" db="EMBL/GenBank/DDBJ databases">
        <authorList>
            <person name="Sears C."/>
            <person name="Carroll K."/>
            <person name="Sack B.R."/>
            <person name="Qadri F."/>
            <person name="Myers L.L."/>
            <person name="Chung G.-T."/>
            <person name="Escheverria P."/>
            <person name="Fraser C.M."/>
            <person name="Sadzewicz L."/>
            <person name="Shefchek K.A."/>
            <person name="Tallon L."/>
            <person name="Das S.P."/>
            <person name="Daugherty S."/>
            <person name="Mongodin E.F."/>
        </authorList>
    </citation>
    <scope>NUCLEOTIDE SEQUENCE [LARGE SCALE GENOMIC DNA]</scope>
    <source>
        <strain evidence="7">3998T(B)3</strain>
    </source>
</reference>
<dbReference type="AlphaFoldDB" id="A0A015U7M2"/>
<dbReference type="PATRIC" id="fig|1339316.3.peg.2320"/>
<dbReference type="RefSeq" id="WP_042971438.1">
    <property type="nucleotide sequence ID" value="NZ_JGDB01000106.1"/>
</dbReference>
<gene>
    <name evidence="6" type="ORF">M125_2415</name>
</gene>
<proteinExistence type="predicted"/>